<feature type="transmembrane region" description="Helical" evidence="5">
    <location>
        <begin position="55"/>
        <end position="76"/>
    </location>
</feature>
<evidence type="ECO:0000256" key="2">
    <source>
        <dbReference type="ARBA" id="ARBA00022692"/>
    </source>
</evidence>
<sequence>METNSPFKTADNGKNAAIVSYFWFIGWLIAYFAMYKDNQTELSRYHLKQTLLFHLASTVLSWGLSLFLIPLIFATGFLDAVYILRIVQIGLFVLWIIGLIAAIQGEKKPIPLIGERAQTMFPSI</sequence>
<dbReference type="RefSeq" id="WP_057932427.1">
    <property type="nucleotide sequence ID" value="NZ_LMZQ01000006.1"/>
</dbReference>
<accession>A0A0T5VS87</accession>
<dbReference type="OrthoDB" id="6400719at2"/>
<dbReference type="STRING" id="687842.ASU31_11330"/>
<dbReference type="Pfam" id="PF09685">
    <property type="entry name" value="MamF_MmsF"/>
    <property type="match status" value="1"/>
</dbReference>
<dbReference type="InterPro" id="IPR019109">
    <property type="entry name" value="MamF_MmsF"/>
</dbReference>
<name>A0A0T5VS87_9SPHI</name>
<keyword evidence="3 5" id="KW-1133">Transmembrane helix</keyword>
<keyword evidence="4 5" id="KW-0472">Membrane</keyword>
<evidence type="ECO:0000256" key="3">
    <source>
        <dbReference type="ARBA" id="ARBA00022989"/>
    </source>
</evidence>
<feature type="transmembrane region" description="Helical" evidence="5">
    <location>
        <begin position="16"/>
        <end position="34"/>
    </location>
</feature>
<dbReference type="AlphaFoldDB" id="A0A0T5VS87"/>
<dbReference type="EMBL" id="LMZQ01000006">
    <property type="protein sequence ID" value="KRT16085.1"/>
    <property type="molecule type" value="Genomic_DNA"/>
</dbReference>
<keyword evidence="2 5" id="KW-0812">Transmembrane</keyword>
<evidence type="ECO:0000256" key="4">
    <source>
        <dbReference type="ARBA" id="ARBA00023136"/>
    </source>
</evidence>
<evidence type="ECO:0000313" key="6">
    <source>
        <dbReference type="EMBL" id="KRT16085.1"/>
    </source>
</evidence>
<evidence type="ECO:0000256" key="1">
    <source>
        <dbReference type="ARBA" id="ARBA00004141"/>
    </source>
</evidence>
<dbReference type="Proteomes" id="UP000051950">
    <property type="component" value="Unassembled WGS sequence"/>
</dbReference>
<comment type="subcellular location">
    <subcellularLocation>
        <location evidence="1">Membrane</location>
        <topology evidence="1">Multi-pass membrane protein</topology>
    </subcellularLocation>
</comment>
<proteinExistence type="predicted"/>
<evidence type="ECO:0008006" key="8">
    <source>
        <dbReference type="Google" id="ProtNLM"/>
    </source>
</evidence>
<protein>
    <recommendedName>
        <fullName evidence="8">Import component protein</fullName>
    </recommendedName>
</protein>
<organism evidence="6 7">
    <name type="scientific">Pedobacter ginsenosidimutans</name>
    <dbReference type="NCBI Taxonomy" id="687842"/>
    <lineage>
        <taxon>Bacteria</taxon>
        <taxon>Pseudomonadati</taxon>
        <taxon>Bacteroidota</taxon>
        <taxon>Sphingobacteriia</taxon>
        <taxon>Sphingobacteriales</taxon>
        <taxon>Sphingobacteriaceae</taxon>
        <taxon>Pedobacter</taxon>
    </lineage>
</organism>
<feature type="transmembrane region" description="Helical" evidence="5">
    <location>
        <begin position="82"/>
        <end position="103"/>
    </location>
</feature>
<evidence type="ECO:0000256" key="5">
    <source>
        <dbReference type="SAM" id="Phobius"/>
    </source>
</evidence>
<keyword evidence="7" id="KW-1185">Reference proteome</keyword>
<evidence type="ECO:0000313" key="7">
    <source>
        <dbReference type="Proteomes" id="UP000051950"/>
    </source>
</evidence>
<comment type="caution">
    <text evidence="6">The sequence shown here is derived from an EMBL/GenBank/DDBJ whole genome shotgun (WGS) entry which is preliminary data.</text>
</comment>
<gene>
    <name evidence="6" type="ORF">ASU31_11330</name>
</gene>
<reference evidence="6 7" key="1">
    <citation type="submission" date="2015-11" db="EMBL/GenBank/DDBJ databases">
        <title>Sequence of Pedobacter ginsenosidimutans.</title>
        <authorList>
            <person name="Carson E."/>
            <person name="Keyser V."/>
            <person name="Newman J."/>
            <person name="Miller J."/>
        </authorList>
    </citation>
    <scope>NUCLEOTIDE SEQUENCE [LARGE SCALE GENOMIC DNA]</scope>
    <source>
        <strain evidence="6 7">KACC 14530</strain>
    </source>
</reference>